<name>A0ABW7H957_9BURK</name>
<dbReference type="SUPFAM" id="SSF53850">
    <property type="entry name" value="Periplasmic binding protein-like II"/>
    <property type="match status" value="1"/>
</dbReference>
<dbReference type="Pfam" id="PF00497">
    <property type="entry name" value="SBP_bac_3"/>
    <property type="match status" value="1"/>
</dbReference>
<dbReference type="PANTHER" id="PTHR35936:SF25">
    <property type="entry name" value="ABC TRANSPORTER SUBSTRATE-BINDING PROTEIN"/>
    <property type="match status" value="1"/>
</dbReference>
<dbReference type="PANTHER" id="PTHR35936">
    <property type="entry name" value="MEMBRANE-BOUND LYTIC MUREIN TRANSGLYCOSYLASE F"/>
    <property type="match status" value="1"/>
</dbReference>
<dbReference type="InterPro" id="IPR001638">
    <property type="entry name" value="Solute-binding_3/MltF_N"/>
</dbReference>
<protein>
    <submittedName>
        <fullName evidence="4">Substrate-binding periplasmic protein</fullName>
    </submittedName>
</protein>
<dbReference type="Gene3D" id="3.40.190.10">
    <property type="entry name" value="Periplasmic binding protein-like II"/>
    <property type="match status" value="2"/>
</dbReference>
<dbReference type="EMBL" id="JBIGIC010000003">
    <property type="protein sequence ID" value="MFG6486452.1"/>
    <property type="molecule type" value="Genomic_DNA"/>
</dbReference>
<gene>
    <name evidence="4" type="ORF">ACG04R_07220</name>
</gene>
<sequence length="257" mass="28773">MKALIAWIASLAPLLLAAPARADEIVLASPAYWCPFSCQAGSAREGFTVDIAREIFTAAGHKVRLVNENYSRALIDVRAGAFTATASTFREEAPDFVFPVQPVSRNRFCVYVAADSRWTYRGAASLSELQRVGIIRDYSYGVALDVIIRTSPQRFEVNTGDSLTERMLRRLQMGRLDAFIEEENVVAYTRQQHPELAPRNAGCEPPSYAYLAISPRHPKAQEYARIFSDGMVRLRRSGRLKAILATYGLLEWPAWQP</sequence>
<keyword evidence="1 2" id="KW-0732">Signal</keyword>
<evidence type="ECO:0000313" key="4">
    <source>
        <dbReference type="EMBL" id="MFG6486452.1"/>
    </source>
</evidence>
<evidence type="ECO:0000313" key="5">
    <source>
        <dbReference type="Proteomes" id="UP001606134"/>
    </source>
</evidence>
<organism evidence="4 5">
    <name type="scientific">Pelomonas candidula</name>
    <dbReference type="NCBI Taxonomy" id="3299025"/>
    <lineage>
        <taxon>Bacteria</taxon>
        <taxon>Pseudomonadati</taxon>
        <taxon>Pseudomonadota</taxon>
        <taxon>Betaproteobacteria</taxon>
        <taxon>Burkholderiales</taxon>
        <taxon>Sphaerotilaceae</taxon>
        <taxon>Roseateles</taxon>
    </lineage>
</organism>
<dbReference type="Proteomes" id="UP001606134">
    <property type="component" value="Unassembled WGS sequence"/>
</dbReference>
<accession>A0ABW7H957</accession>
<proteinExistence type="predicted"/>
<feature type="chain" id="PRO_5046952861" evidence="2">
    <location>
        <begin position="23"/>
        <end position="257"/>
    </location>
</feature>
<evidence type="ECO:0000256" key="1">
    <source>
        <dbReference type="ARBA" id="ARBA00022729"/>
    </source>
</evidence>
<feature type="domain" description="Solute-binding protein family 3/N-terminal" evidence="3">
    <location>
        <begin position="27"/>
        <end position="247"/>
    </location>
</feature>
<comment type="caution">
    <text evidence="4">The sequence shown here is derived from an EMBL/GenBank/DDBJ whole genome shotgun (WGS) entry which is preliminary data.</text>
</comment>
<evidence type="ECO:0000256" key="2">
    <source>
        <dbReference type="SAM" id="SignalP"/>
    </source>
</evidence>
<feature type="signal peptide" evidence="2">
    <location>
        <begin position="1"/>
        <end position="22"/>
    </location>
</feature>
<dbReference type="RefSeq" id="WP_394407537.1">
    <property type="nucleotide sequence ID" value="NZ_JBIGIC010000003.1"/>
</dbReference>
<keyword evidence="5" id="KW-1185">Reference proteome</keyword>
<evidence type="ECO:0000259" key="3">
    <source>
        <dbReference type="Pfam" id="PF00497"/>
    </source>
</evidence>
<reference evidence="4 5" key="1">
    <citation type="submission" date="2024-08" db="EMBL/GenBank/DDBJ databases">
        <authorList>
            <person name="Lu H."/>
        </authorList>
    </citation>
    <scope>NUCLEOTIDE SEQUENCE [LARGE SCALE GENOMIC DNA]</scope>
    <source>
        <strain evidence="4 5">BYS78W</strain>
    </source>
</reference>